<dbReference type="EMBL" id="CAMXCT010002784">
    <property type="protein sequence ID" value="CAI4000473.1"/>
    <property type="molecule type" value="Genomic_DNA"/>
</dbReference>
<proteinExistence type="predicted"/>
<dbReference type="EMBL" id="CAMXCT020002784">
    <property type="protein sequence ID" value="CAL1153848.1"/>
    <property type="molecule type" value="Genomic_DNA"/>
</dbReference>
<evidence type="ECO:0000313" key="3">
    <source>
        <dbReference type="EMBL" id="CAL4787785.1"/>
    </source>
</evidence>
<evidence type="ECO:0000313" key="2">
    <source>
        <dbReference type="EMBL" id="CAI4000473.1"/>
    </source>
</evidence>
<dbReference type="EMBL" id="CAMXCT030002784">
    <property type="protein sequence ID" value="CAL4787785.1"/>
    <property type="molecule type" value="Genomic_DNA"/>
</dbReference>
<feature type="non-terminal residue" evidence="2">
    <location>
        <position position="193"/>
    </location>
</feature>
<evidence type="ECO:0000256" key="1">
    <source>
        <dbReference type="SAM" id="Coils"/>
    </source>
</evidence>
<reference evidence="3 4" key="2">
    <citation type="submission" date="2024-05" db="EMBL/GenBank/DDBJ databases">
        <authorList>
            <person name="Chen Y."/>
            <person name="Shah S."/>
            <person name="Dougan E. K."/>
            <person name="Thang M."/>
            <person name="Chan C."/>
        </authorList>
    </citation>
    <scope>NUCLEOTIDE SEQUENCE [LARGE SCALE GENOMIC DNA]</scope>
</reference>
<organism evidence="2">
    <name type="scientific">Cladocopium goreaui</name>
    <dbReference type="NCBI Taxonomy" id="2562237"/>
    <lineage>
        <taxon>Eukaryota</taxon>
        <taxon>Sar</taxon>
        <taxon>Alveolata</taxon>
        <taxon>Dinophyceae</taxon>
        <taxon>Suessiales</taxon>
        <taxon>Symbiodiniaceae</taxon>
        <taxon>Cladocopium</taxon>
    </lineage>
</organism>
<dbReference type="Proteomes" id="UP001152797">
    <property type="component" value="Unassembled WGS sequence"/>
</dbReference>
<protein>
    <submittedName>
        <fullName evidence="2">Uncharacterized protein</fullName>
    </submittedName>
</protein>
<comment type="caution">
    <text evidence="2">The sequence shown here is derived from an EMBL/GenBank/DDBJ whole genome shotgun (WGS) entry which is preliminary data.</text>
</comment>
<feature type="coiled-coil region" evidence="1">
    <location>
        <begin position="139"/>
        <end position="166"/>
    </location>
</feature>
<keyword evidence="4" id="KW-1185">Reference proteome</keyword>
<gene>
    <name evidence="2" type="ORF">C1SCF055_LOCUS26589</name>
</gene>
<reference evidence="2" key="1">
    <citation type="submission" date="2022-10" db="EMBL/GenBank/DDBJ databases">
        <authorList>
            <person name="Chen Y."/>
            <person name="Dougan E. K."/>
            <person name="Chan C."/>
            <person name="Rhodes N."/>
            <person name="Thang M."/>
        </authorList>
    </citation>
    <scope>NUCLEOTIDE SEQUENCE</scope>
</reference>
<evidence type="ECO:0000313" key="4">
    <source>
        <dbReference type="Proteomes" id="UP001152797"/>
    </source>
</evidence>
<dbReference type="AlphaFoldDB" id="A0A9P1G561"/>
<name>A0A9P1G561_9DINO</name>
<sequence length="193" mass="21836">GKRTFASGRYLRIVSRQGPGPTLLEGGHHNLREAVSTDNQLQAEGCGDCADVCASPTMTPSSAEITWEQRAPEILPQAFMQEMLAETVKNMEAMLDAKLWQLQVNLEDGLQQLRDGFTNGQEAHGERIEYLEKALGDSSEKHTHELEALKAALEEAEESVARWQRAWSVATGRKGWWPGWRISKLRWEIRWLH</sequence>
<keyword evidence="1" id="KW-0175">Coiled coil</keyword>
<accession>A0A9P1G561</accession>